<evidence type="ECO:0000313" key="2">
    <source>
        <dbReference type="EMBL" id="SFC16582.1"/>
    </source>
</evidence>
<dbReference type="STRING" id="1122252.SAMN05660443_1697"/>
<dbReference type="EMBL" id="FOLH01000003">
    <property type="protein sequence ID" value="SFC16582.1"/>
    <property type="molecule type" value="Genomic_DNA"/>
</dbReference>
<evidence type="ECO:0000256" key="1">
    <source>
        <dbReference type="SAM" id="Phobius"/>
    </source>
</evidence>
<organism evidence="2 3">
    <name type="scientific">Marinospirillum celere</name>
    <dbReference type="NCBI Taxonomy" id="1122252"/>
    <lineage>
        <taxon>Bacteria</taxon>
        <taxon>Pseudomonadati</taxon>
        <taxon>Pseudomonadota</taxon>
        <taxon>Gammaproteobacteria</taxon>
        <taxon>Oceanospirillales</taxon>
        <taxon>Oceanospirillaceae</taxon>
        <taxon>Marinospirillum</taxon>
    </lineage>
</organism>
<sequence length="146" mass="16285">MDGKSLTASFCHLWTDHFNLECSYLNQEISSVNRKQLLLCLSAGLVAGFLLCSWFSSSLPEKTMRVEFVNTTDVMLNSLQLDFGNAQGQTSLLSLRLAPGERRTLLLNHEPGAGFNVVARYADGVEQDFCANRGEQGQQQEVILRR</sequence>
<gene>
    <name evidence="2" type="ORF">SAMN05660443_1697</name>
</gene>
<keyword evidence="1" id="KW-0472">Membrane</keyword>
<evidence type="ECO:0000313" key="3">
    <source>
        <dbReference type="Proteomes" id="UP000199058"/>
    </source>
</evidence>
<proteinExistence type="predicted"/>
<keyword evidence="1" id="KW-0812">Transmembrane</keyword>
<feature type="transmembrane region" description="Helical" evidence="1">
    <location>
        <begin position="37"/>
        <end position="56"/>
    </location>
</feature>
<accession>A0A1I1GZ66</accession>
<protein>
    <submittedName>
        <fullName evidence="2">Uncharacterized protein</fullName>
    </submittedName>
</protein>
<dbReference type="Proteomes" id="UP000199058">
    <property type="component" value="Unassembled WGS sequence"/>
</dbReference>
<reference evidence="2 3" key="1">
    <citation type="submission" date="2016-10" db="EMBL/GenBank/DDBJ databases">
        <authorList>
            <person name="de Groot N.N."/>
        </authorList>
    </citation>
    <scope>NUCLEOTIDE SEQUENCE [LARGE SCALE GENOMIC DNA]</scope>
    <source>
        <strain evidence="2 3">DSM 18438</strain>
    </source>
</reference>
<keyword evidence="1" id="KW-1133">Transmembrane helix</keyword>
<keyword evidence="3" id="KW-1185">Reference proteome</keyword>
<dbReference type="AlphaFoldDB" id="A0A1I1GZ66"/>
<name>A0A1I1GZ66_9GAMM</name>